<dbReference type="Pfam" id="PF20567">
    <property type="entry name" value="DUF6776"/>
    <property type="match status" value="1"/>
</dbReference>
<comment type="caution">
    <text evidence="2">The sequence shown here is derived from an EMBL/GenBank/DDBJ whole genome shotgun (WGS) entry which is preliminary data.</text>
</comment>
<evidence type="ECO:0000313" key="5">
    <source>
        <dbReference type="Proteomes" id="UP000294772"/>
    </source>
</evidence>
<proteinExistence type="predicted"/>
<dbReference type="Proteomes" id="UP000294772">
    <property type="component" value="Unassembled WGS sequence"/>
</dbReference>
<feature type="coiled-coil region" evidence="1">
    <location>
        <begin position="59"/>
        <end position="128"/>
    </location>
</feature>
<dbReference type="EMBL" id="SLXF01000010">
    <property type="protein sequence ID" value="TCP04799.1"/>
    <property type="molecule type" value="Genomic_DNA"/>
</dbReference>
<protein>
    <submittedName>
        <fullName evidence="2">Uncharacterized protein</fullName>
    </submittedName>
</protein>
<keyword evidence="1" id="KW-0175">Coiled coil</keyword>
<dbReference type="InterPro" id="IPR046703">
    <property type="entry name" value="DUF6776"/>
</dbReference>
<keyword evidence="4" id="KW-1185">Reference proteome</keyword>
<dbReference type="EMBL" id="PSNY01000006">
    <property type="protein sequence ID" value="PPE70478.1"/>
    <property type="molecule type" value="Genomic_DNA"/>
</dbReference>
<sequence>MRWKLLKRRLSVSAPRMIVRSYLPWPLRWAVVALALGFSAALALWAFEFGKTLSGLQRGSGNAEEVQRLRAELAELREQRDKAQSIANTAESLMRAERVAQERLAEQVRALEAENLALKEELGFFERLLPATGQQPLAVRALHAEVTEPGQLRFQILVMQNGRTLPEFQGRYELTLSGTLDGRSWTQTMPEGPQPLQVKQYRRVEGVIDFPEQAVVKQVQVRVTDTGGALKAQQSLKL</sequence>
<evidence type="ECO:0000313" key="3">
    <source>
        <dbReference type="EMBL" id="TCP04799.1"/>
    </source>
</evidence>
<reference evidence="3 5" key="2">
    <citation type="submission" date="2019-03" db="EMBL/GenBank/DDBJ databases">
        <title>Genomic Encyclopedia of Type Strains, Phase IV (KMG-IV): sequencing the most valuable type-strain genomes for metagenomic binning, comparative biology and taxonomic classification.</title>
        <authorList>
            <person name="Goeker M."/>
        </authorList>
    </citation>
    <scope>NUCLEOTIDE SEQUENCE [LARGE SCALE GENOMIC DNA]</scope>
    <source>
        <strain evidence="3 5">DSM 15264</strain>
    </source>
</reference>
<dbReference type="AlphaFoldDB" id="A0A2S5T6G3"/>
<evidence type="ECO:0000313" key="2">
    <source>
        <dbReference type="EMBL" id="PPE70478.1"/>
    </source>
</evidence>
<gene>
    <name evidence="2" type="ORF">C1702_07395</name>
    <name evidence="3" type="ORF">EV676_11086</name>
</gene>
<dbReference type="RefSeq" id="WP_104357029.1">
    <property type="nucleotide sequence ID" value="NZ_CALFFA010000059.1"/>
</dbReference>
<accession>A0A2S5T6G3</accession>
<organism evidence="2 4">
    <name type="scientific">Caldimonas thermodepolymerans</name>
    <dbReference type="NCBI Taxonomy" id="215580"/>
    <lineage>
        <taxon>Bacteria</taxon>
        <taxon>Pseudomonadati</taxon>
        <taxon>Pseudomonadota</taxon>
        <taxon>Betaproteobacteria</taxon>
        <taxon>Burkholderiales</taxon>
        <taxon>Sphaerotilaceae</taxon>
        <taxon>Caldimonas</taxon>
    </lineage>
</organism>
<evidence type="ECO:0000256" key="1">
    <source>
        <dbReference type="SAM" id="Coils"/>
    </source>
</evidence>
<reference evidence="2 4" key="1">
    <citation type="submission" date="2018-02" db="EMBL/GenBank/DDBJ databases">
        <title>Reclassifiation of [Polyangium] brachysporum DSM 7029 as Guopingzhaonella breviflexa gen. nov., sp. nov., a member of the family Comamonadaceae.</title>
        <authorList>
            <person name="Tang B."/>
        </authorList>
    </citation>
    <scope>NUCLEOTIDE SEQUENCE [LARGE SCALE GENOMIC DNA]</scope>
    <source>
        <strain evidence="2 4">DSM 15344</strain>
    </source>
</reference>
<evidence type="ECO:0000313" key="4">
    <source>
        <dbReference type="Proteomes" id="UP000239406"/>
    </source>
</evidence>
<dbReference type="Proteomes" id="UP000239406">
    <property type="component" value="Unassembled WGS sequence"/>
</dbReference>
<name>A0A2S5T6G3_9BURK</name>